<feature type="transmembrane region" description="Helical" evidence="8">
    <location>
        <begin position="224"/>
        <end position="246"/>
    </location>
</feature>
<reference evidence="11" key="1">
    <citation type="submission" date="2016-11" db="UniProtKB">
        <authorList>
            <consortium name="WormBaseParasite"/>
        </authorList>
    </citation>
    <scope>IDENTIFICATION</scope>
</reference>
<evidence type="ECO:0000256" key="7">
    <source>
        <dbReference type="ARBA" id="ARBA00023136"/>
    </source>
</evidence>
<feature type="domain" description="Amidohydrolase-related" evidence="9">
    <location>
        <begin position="614"/>
        <end position="709"/>
    </location>
</feature>
<dbReference type="InterPro" id="IPR006043">
    <property type="entry name" value="NCS2"/>
</dbReference>
<feature type="transmembrane region" description="Helical" evidence="8">
    <location>
        <begin position="114"/>
        <end position="134"/>
    </location>
</feature>
<evidence type="ECO:0000259" key="9">
    <source>
        <dbReference type="Pfam" id="PF01979"/>
    </source>
</evidence>
<feature type="transmembrane region" description="Helical" evidence="8">
    <location>
        <begin position="84"/>
        <end position="108"/>
    </location>
</feature>
<dbReference type="InterPro" id="IPR011059">
    <property type="entry name" value="Metal-dep_hydrolase_composite"/>
</dbReference>
<dbReference type="Gene3D" id="2.30.40.10">
    <property type="entry name" value="Urease, subunit C, domain 1"/>
    <property type="match status" value="2"/>
</dbReference>
<keyword evidence="5 8" id="KW-0812">Transmembrane</keyword>
<dbReference type="InterPro" id="IPR006680">
    <property type="entry name" value="Amidohydro-rel"/>
</dbReference>
<proteinExistence type="inferred from homology"/>
<dbReference type="Gene3D" id="3.20.20.140">
    <property type="entry name" value="Metal-dependent hydrolases"/>
    <property type="match status" value="1"/>
</dbReference>
<dbReference type="AlphaFoldDB" id="A0A1I8AFQ7"/>
<keyword evidence="7 8" id="KW-0472">Membrane</keyword>
<evidence type="ECO:0000256" key="4">
    <source>
        <dbReference type="ARBA" id="ARBA00022475"/>
    </source>
</evidence>
<feature type="transmembrane region" description="Helical" evidence="8">
    <location>
        <begin position="6"/>
        <end position="22"/>
    </location>
</feature>
<dbReference type="PANTHER" id="PTHR42810">
    <property type="entry name" value="PURINE PERMEASE C1399.01C-RELATED"/>
    <property type="match status" value="1"/>
</dbReference>
<dbReference type="NCBIfam" id="TIGR00801">
    <property type="entry name" value="ncs2"/>
    <property type="match status" value="1"/>
</dbReference>
<dbReference type="SUPFAM" id="SSF51338">
    <property type="entry name" value="Composite domain of metallo-dependent hydrolases"/>
    <property type="match status" value="1"/>
</dbReference>
<dbReference type="GO" id="GO:0042907">
    <property type="term" value="F:xanthine transmembrane transporter activity"/>
    <property type="evidence" value="ECO:0007669"/>
    <property type="project" value="TreeGrafter"/>
</dbReference>
<feature type="transmembrane region" description="Helical" evidence="8">
    <location>
        <begin position="299"/>
        <end position="321"/>
    </location>
</feature>
<dbReference type="Pfam" id="PF00860">
    <property type="entry name" value="Xan_ur_permease"/>
    <property type="match status" value="1"/>
</dbReference>
<keyword evidence="6 8" id="KW-1133">Transmembrane helix</keyword>
<feature type="domain" description="Amidohydrolase-related" evidence="9">
    <location>
        <begin position="454"/>
        <end position="596"/>
    </location>
</feature>
<evidence type="ECO:0000256" key="1">
    <source>
        <dbReference type="ARBA" id="ARBA00004651"/>
    </source>
</evidence>
<dbReference type="InterPro" id="IPR006042">
    <property type="entry name" value="Xan_ur_permease"/>
</dbReference>
<feature type="transmembrane region" description="Helical" evidence="8">
    <location>
        <begin position="55"/>
        <end position="77"/>
    </location>
</feature>
<keyword evidence="10" id="KW-1185">Reference proteome</keyword>
<evidence type="ECO:0000313" key="11">
    <source>
        <dbReference type="WBParaSite" id="L893_g5015.t1"/>
    </source>
</evidence>
<evidence type="ECO:0000313" key="10">
    <source>
        <dbReference type="Proteomes" id="UP000095287"/>
    </source>
</evidence>
<dbReference type="InterPro" id="IPR032466">
    <property type="entry name" value="Metal_Hydrolase"/>
</dbReference>
<dbReference type="NCBIfam" id="TIGR03173">
    <property type="entry name" value="pbuX"/>
    <property type="match status" value="1"/>
</dbReference>
<dbReference type="NCBIfam" id="NF037981">
    <property type="entry name" value="NCS2_1"/>
    <property type="match status" value="1"/>
</dbReference>
<keyword evidence="3" id="KW-0813">Transport</keyword>
<feature type="transmembrane region" description="Helical" evidence="8">
    <location>
        <begin position="368"/>
        <end position="387"/>
    </location>
</feature>
<sequence length="750" mass="79761">HVLVMYAGAVTVPLILGSALGLSQEDIAILINADLLCCGIISIIQSMGAGRWVGIRLPVMMGISFAGIAPMIAIGLTPGMGLPALYGAIIAAGFIAVLMVPLIIRLLWLFPPLVTGTTLVSLGVGLFGVAITWAGGGHGAKDFGSLVYLGIAGTVLLVTLLVARFGRGFFGSIAVLVGLAAGMILAILMGRVTVEGLDQLPWIELVTPFHFGMPTFSFSATFTMLLVVIVTMVEAIGLFYALAVILNRPLSHEDFARGLRADALGAVIGGVFNTFPYSSYAQNIGLIGVTGVRSRYVCLVAGLILIVLGLVPRIAHVVALVPHYVLGGAAITVDFKNNKHNTFIFAISLGVGLIPAVAPTFFDQFPEYLIPLLHSGVLLTVISSVVLNLRQTMTSQLCDIVIHAGKVVTMNDQNEVLENGVVAINGNRICAVGQAQDMQHWQGKRTIHAPMQALIPGLIDTHNHLFQLAGRGLGDGMALWQWLGEFMLPLAADIRPQEALAAVRLGALEAASSGVTTVLDNHYAPADPETTIAVAQALQDTGLRGVVARGMFGPFTPVARDNGLQDTLFRHSVKHELDTMQECLSNWQQGRVQIWPSPINIIYNDLDLVLGSAEMARKFDIMRQAVYVQRLARLDPQASNAQGAFWLATRGGAEMLGIDAGQLSEGKLADMALVNLDQPHLSPCFDVVASLVYCASGRDVTTTIVNGQVIYENGESQCVSKQEVVAKAREHCTALITRLGVLKPAGLMPA</sequence>
<evidence type="ECO:0000256" key="2">
    <source>
        <dbReference type="ARBA" id="ARBA00008821"/>
    </source>
</evidence>
<feature type="transmembrane region" description="Helical" evidence="8">
    <location>
        <begin position="29"/>
        <end position="49"/>
    </location>
</feature>
<dbReference type="Pfam" id="PF01979">
    <property type="entry name" value="Amidohydro_1"/>
    <property type="match status" value="2"/>
</dbReference>
<dbReference type="GO" id="GO:0005886">
    <property type="term" value="C:plasma membrane"/>
    <property type="evidence" value="ECO:0007669"/>
    <property type="project" value="UniProtKB-SubCell"/>
</dbReference>
<dbReference type="SUPFAM" id="SSF51556">
    <property type="entry name" value="Metallo-dependent hydrolases"/>
    <property type="match status" value="2"/>
</dbReference>
<comment type="subcellular location">
    <subcellularLocation>
        <location evidence="1">Cell membrane</location>
        <topology evidence="1">Multi-pass membrane protein</topology>
    </subcellularLocation>
</comment>
<dbReference type="Proteomes" id="UP000095287">
    <property type="component" value="Unplaced"/>
</dbReference>
<evidence type="ECO:0000256" key="8">
    <source>
        <dbReference type="SAM" id="Phobius"/>
    </source>
</evidence>
<dbReference type="GO" id="GO:0016810">
    <property type="term" value="F:hydrolase activity, acting on carbon-nitrogen (but not peptide) bonds"/>
    <property type="evidence" value="ECO:0007669"/>
    <property type="project" value="InterPro"/>
</dbReference>
<keyword evidence="4" id="KW-1003">Cell membrane</keyword>
<protein>
    <submittedName>
        <fullName evidence="11">Purine permease</fullName>
    </submittedName>
</protein>
<name>A0A1I8AFQ7_9BILA</name>
<evidence type="ECO:0000256" key="5">
    <source>
        <dbReference type="ARBA" id="ARBA00022692"/>
    </source>
</evidence>
<comment type="similarity">
    <text evidence="2">Belongs to the nucleobase:cation symporter-2 (NCS2) (TC 2.A.40) family.</text>
</comment>
<dbReference type="PANTHER" id="PTHR42810:SF4">
    <property type="entry name" value="URIC ACID TRANSPORTER UACT"/>
    <property type="match status" value="1"/>
</dbReference>
<feature type="transmembrane region" description="Helical" evidence="8">
    <location>
        <begin position="342"/>
        <end position="362"/>
    </location>
</feature>
<feature type="transmembrane region" description="Helical" evidence="8">
    <location>
        <begin position="169"/>
        <end position="188"/>
    </location>
</feature>
<evidence type="ECO:0000256" key="3">
    <source>
        <dbReference type="ARBA" id="ARBA00022448"/>
    </source>
</evidence>
<accession>A0A1I8AFQ7</accession>
<feature type="transmembrane region" description="Helical" evidence="8">
    <location>
        <begin position="258"/>
        <end position="279"/>
    </location>
</feature>
<dbReference type="WBParaSite" id="L893_g5015.t1">
    <property type="protein sequence ID" value="L893_g5015.t1"/>
    <property type="gene ID" value="L893_g5015"/>
</dbReference>
<organism evidence="10 11">
    <name type="scientific">Steinernema glaseri</name>
    <dbReference type="NCBI Taxonomy" id="37863"/>
    <lineage>
        <taxon>Eukaryota</taxon>
        <taxon>Metazoa</taxon>
        <taxon>Ecdysozoa</taxon>
        <taxon>Nematoda</taxon>
        <taxon>Chromadorea</taxon>
        <taxon>Rhabditida</taxon>
        <taxon>Tylenchina</taxon>
        <taxon>Panagrolaimomorpha</taxon>
        <taxon>Strongyloidoidea</taxon>
        <taxon>Steinernematidae</taxon>
        <taxon>Steinernema</taxon>
    </lineage>
</organism>
<feature type="transmembrane region" description="Helical" evidence="8">
    <location>
        <begin position="146"/>
        <end position="163"/>
    </location>
</feature>
<dbReference type="InterPro" id="IPR017588">
    <property type="entry name" value="UacT-like"/>
</dbReference>
<evidence type="ECO:0000256" key="6">
    <source>
        <dbReference type="ARBA" id="ARBA00022989"/>
    </source>
</evidence>